<gene>
    <name evidence="1" type="ORF">SINC0208_LOCUS6095</name>
</gene>
<evidence type="ECO:0000313" key="1">
    <source>
        <dbReference type="EMBL" id="CAE0325470.1"/>
    </source>
</evidence>
<protein>
    <submittedName>
        <fullName evidence="1">Uncharacterized protein</fullName>
    </submittedName>
</protein>
<dbReference type="EMBL" id="HBIH01014981">
    <property type="protein sequence ID" value="CAE0325470.1"/>
    <property type="molecule type" value="Transcribed_RNA"/>
</dbReference>
<name>A0A7S3MYZ3_9SPIT</name>
<organism evidence="1">
    <name type="scientific">Strombidium inclinatum</name>
    <dbReference type="NCBI Taxonomy" id="197538"/>
    <lineage>
        <taxon>Eukaryota</taxon>
        <taxon>Sar</taxon>
        <taxon>Alveolata</taxon>
        <taxon>Ciliophora</taxon>
        <taxon>Intramacronucleata</taxon>
        <taxon>Spirotrichea</taxon>
        <taxon>Oligotrichia</taxon>
        <taxon>Strombidiidae</taxon>
        <taxon>Strombidium</taxon>
    </lineage>
</organism>
<sequence length="148" mass="17175">MNYLLLRFIVLHFQSLKMDLLLHLQRNAHSQLLLQAFESRSNIADDFFVDSQRRIIVLVGLEALLACCPVQIREEGAARALENEYVIRFVLLLQGQEVFLYLVLGSLLLEWEVGSCCCNCGVGDYALTLVRRIYRFRFARLVRRRAII</sequence>
<dbReference type="AlphaFoldDB" id="A0A7S3MYZ3"/>
<accession>A0A7S3MYZ3</accession>
<reference evidence="1" key="1">
    <citation type="submission" date="2021-01" db="EMBL/GenBank/DDBJ databases">
        <authorList>
            <person name="Corre E."/>
            <person name="Pelletier E."/>
            <person name="Niang G."/>
            <person name="Scheremetjew M."/>
            <person name="Finn R."/>
            <person name="Kale V."/>
            <person name="Holt S."/>
            <person name="Cochrane G."/>
            <person name="Meng A."/>
            <person name="Brown T."/>
            <person name="Cohen L."/>
        </authorList>
    </citation>
    <scope>NUCLEOTIDE SEQUENCE</scope>
    <source>
        <strain evidence="1">S3</strain>
    </source>
</reference>
<proteinExistence type="predicted"/>